<proteinExistence type="predicted"/>
<keyword evidence="2" id="KW-1185">Reference proteome</keyword>
<dbReference type="EMBL" id="FNIN01000017">
    <property type="protein sequence ID" value="SDO04254.1"/>
    <property type="molecule type" value="Genomic_DNA"/>
</dbReference>
<organism evidence="1 2">
    <name type="scientific">Desulfonauticus submarinus</name>
    <dbReference type="NCBI Taxonomy" id="206665"/>
    <lineage>
        <taxon>Bacteria</taxon>
        <taxon>Pseudomonadati</taxon>
        <taxon>Thermodesulfobacteriota</taxon>
        <taxon>Desulfovibrionia</taxon>
        <taxon>Desulfovibrionales</taxon>
        <taxon>Desulfonauticaceae</taxon>
        <taxon>Desulfonauticus</taxon>
    </lineage>
</organism>
<evidence type="ECO:0000313" key="1">
    <source>
        <dbReference type="EMBL" id="SDO04254.1"/>
    </source>
</evidence>
<name>A0A1H0GBP1_9BACT</name>
<evidence type="ECO:0000313" key="2">
    <source>
        <dbReference type="Proteomes" id="UP000199602"/>
    </source>
</evidence>
<dbReference type="RefSeq" id="WP_092066580.1">
    <property type="nucleotide sequence ID" value="NZ_FNIN01000017.1"/>
</dbReference>
<gene>
    <name evidence="1" type="ORF">SAMN04488516_11735</name>
</gene>
<protein>
    <submittedName>
        <fullName evidence="1">Uncharacterized protein</fullName>
    </submittedName>
</protein>
<reference evidence="1 2" key="1">
    <citation type="submission" date="2016-10" db="EMBL/GenBank/DDBJ databases">
        <authorList>
            <person name="de Groot N.N."/>
        </authorList>
    </citation>
    <scope>NUCLEOTIDE SEQUENCE [LARGE SCALE GENOMIC DNA]</scope>
    <source>
        <strain evidence="1 2">DSM 15269</strain>
    </source>
</reference>
<dbReference type="OrthoDB" id="8807675at2"/>
<dbReference type="Proteomes" id="UP000199602">
    <property type="component" value="Unassembled WGS sequence"/>
</dbReference>
<dbReference type="AlphaFoldDB" id="A0A1H0GBP1"/>
<accession>A0A1H0GBP1</accession>
<dbReference type="STRING" id="206665.SAMN04488516_11735"/>
<sequence>MAGFLGKGDVYIDRDLKGQFKLLGNTTKFAIAETEADVKERVSKMRDTYGSALDTVIIPKPAKISLELNDIDAENMALALRGLIEVIDVSSGSVSGKEMEVSELDVWLDIGHTNISNLVIKSQDESTTYDENEDYVVNARLGLIKFLSSSENVSKGDTVKLSYDYGAVTGKRIKAGRVTEIECALLLDGQNMTNGKDCTVRVFKCKLRPSSEVDFLMDDFQNLSLEGTLVVPEGRTEAYHVEYID</sequence>